<name>C5E8U4_BIFLI</name>
<reference evidence="1" key="1">
    <citation type="submission" date="2008-08" db="EMBL/GenBank/DDBJ databases">
        <title>Annotation of Bifidobacterium longum subsp. infantis CCUG 52486.</title>
        <authorList>
            <consortium name="The Broad Institute Genome Sequencing Platform"/>
            <person name="Gougoulias C."/>
            <person name="Tuohy K.M."/>
            <person name="Gibson G.R."/>
            <person name="Ward D."/>
            <person name="Mehta T."/>
            <person name="Young S."/>
            <person name="Jaffe D."/>
            <person name="Gnerre S."/>
            <person name="Berlin A."/>
            <person name="Heiman D."/>
            <person name="Hepburn T."/>
            <person name="Shea T."/>
            <person name="Sykes S."/>
            <person name="Alvarado L."/>
            <person name="Kodira C."/>
            <person name="Borodovsky M."/>
            <person name="Lander E."/>
            <person name="Galagan J."/>
            <person name="Nusbaum C."/>
            <person name="Birren B."/>
        </authorList>
    </citation>
    <scope>NUCLEOTIDE SEQUENCE [LARGE SCALE GENOMIC DNA]</scope>
    <source>
        <strain evidence="1">CCUG 52486</strain>
    </source>
</reference>
<evidence type="ECO:0008006" key="2">
    <source>
        <dbReference type="Google" id="ProtNLM"/>
    </source>
</evidence>
<dbReference type="HOGENOM" id="CLU_145393_0_0_11"/>
<dbReference type="Proteomes" id="UP000005084">
    <property type="component" value="Unassembled WGS sequence"/>
</dbReference>
<organism evidence="1">
    <name type="scientific">Bifidobacterium longum subsp. infantis CCUG 52486</name>
    <dbReference type="NCBI Taxonomy" id="537937"/>
    <lineage>
        <taxon>Bacteria</taxon>
        <taxon>Bacillati</taxon>
        <taxon>Actinomycetota</taxon>
        <taxon>Actinomycetes</taxon>
        <taxon>Bifidobacteriales</taxon>
        <taxon>Bifidobacteriaceae</taxon>
        <taxon>Bifidobacterium</taxon>
    </lineage>
</organism>
<evidence type="ECO:0000313" key="1">
    <source>
        <dbReference type="EMBL" id="EEQ54438.1"/>
    </source>
</evidence>
<dbReference type="EMBL" id="DS990238">
    <property type="protein sequence ID" value="EEQ54438.1"/>
    <property type="molecule type" value="Genomic_DNA"/>
</dbReference>
<accession>C5E8U4</accession>
<proteinExistence type="predicted"/>
<sequence length="128" mass="13982">MMADKALYVVGQKRFVATMRKAGADLKQLKEVNRQAAGVALPAVKALAPRGRTGRLAGSVRIGATQKAGIIRAGRKSVPYAGVINYGWPRRRIVGRQFVNSGVASTEPQWTRLYKQYVDKTLEQIKGA</sequence>
<protein>
    <recommendedName>
        <fullName evidence="2">HK97 gp10 family phage protein</fullName>
    </recommendedName>
</protein>
<gene>
    <name evidence="1" type="ORF">BLIG_00388</name>
</gene>
<dbReference type="AlphaFoldDB" id="C5E8U4"/>